<sequence>MHSGLVAIILDAPFFTDAHSYTISGFMTFKQNSEKHRVELPTNVELTAEDITNNSVIVHLAKVMEGSKNDLFALALSGVKHEFVMIFDTNQLQNILETDCLLKKVCVTCENCFYVAHEICPELDGVLLEVEIDSGGTFNFNTYCKSLETTIALLHYLYRHIIDVVIVPKPLYQPDLSLSDLTQLLKKSLNEELNMLRQNAGGDLKELKEKLCDLEHQSDVLVARINQKQNC</sequence>
<protein>
    <submittedName>
        <fullName evidence="1">Uncharacterized protein</fullName>
    </submittedName>
</protein>
<gene>
    <name evidence="1" type="primary">AUGUSTUS-3.0.2_10204</name>
    <name evidence="1" type="ORF">TcasGA2_TC010204</name>
</gene>
<dbReference type="HOGENOM" id="CLU_1201210_0_0_1"/>
<evidence type="ECO:0000313" key="1">
    <source>
        <dbReference type="EMBL" id="EFA07197.1"/>
    </source>
</evidence>
<accession>D6WTL9</accession>
<proteinExistence type="predicted"/>
<dbReference type="InParanoid" id="D6WTL9"/>
<dbReference type="AlphaFoldDB" id="D6WTL9"/>
<reference evidence="1 2" key="1">
    <citation type="journal article" date="2008" name="Nature">
        <title>The genome of the model beetle and pest Tribolium castaneum.</title>
        <authorList>
            <consortium name="Tribolium Genome Sequencing Consortium"/>
            <person name="Richards S."/>
            <person name="Gibbs R.A."/>
            <person name="Weinstock G.M."/>
            <person name="Brown S.J."/>
            <person name="Denell R."/>
            <person name="Beeman R.W."/>
            <person name="Gibbs R."/>
            <person name="Beeman R.W."/>
            <person name="Brown S.J."/>
            <person name="Bucher G."/>
            <person name="Friedrich M."/>
            <person name="Grimmelikhuijzen C.J."/>
            <person name="Klingler M."/>
            <person name="Lorenzen M."/>
            <person name="Richards S."/>
            <person name="Roth S."/>
            <person name="Schroder R."/>
            <person name="Tautz D."/>
            <person name="Zdobnov E.M."/>
            <person name="Muzny D."/>
            <person name="Gibbs R.A."/>
            <person name="Weinstock G.M."/>
            <person name="Attaway T."/>
            <person name="Bell S."/>
            <person name="Buhay C.J."/>
            <person name="Chandrabose M.N."/>
            <person name="Chavez D."/>
            <person name="Clerk-Blankenburg K.P."/>
            <person name="Cree A."/>
            <person name="Dao M."/>
            <person name="Davis C."/>
            <person name="Chacko J."/>
            <person name="Dinh H."/>
            <person name="Dugan-Rocha S."/>
            <person name="Fowler G."/>
            <person name="Garner T.T."/>
            <person name="Garnes J."/>
            <person name="Gnirke A."/>
            <person name="Hawes A."/>
            <person name="Hernandez J."/>
            <person name="Hines S."/>
            <person name="Holder M."/>
            <person name="Hume J."/>
            <person name="Jhangiani S.N."/>
            <person name="Joshi V."/>
            <person name="Khan Z.M."/>
            <person name="Jackson L."/>
            <person name="Kovar C."/>
            <person name="Kowis A."/>
            <person name="Lee S."/>
            <person name="Lewis L.R."/>
            <person name="Margolis J."/>
            <person name="Morgan M."/>
            <person name="Nazareth L.V."/>
            <person name="Nguyen N."/>
            <person name="Okwuonu G."/>
            <person name="Parker D."/>
            <person name="Richards S."/>
            <person name="Ruiz S.J."/>
            <person name="Santibanez J."/>
            <person name="Savard J."/>
            <person name="Scherer S.E."/>
            <person name="Schneider B."/>
            <person name="Sodergren E."/>
            <person name="Tautz D."/>
            <person name="Vattahil S."/>
            <person name="Villasana D."/>
            <person name="White C.S."/>
            <person name="Wright R."/>
            <person name="Park Y."/>
            <person name="Beeman R.W."/>
            <person name="Lord J."/>
            <person name="Oppert B."/>
            <person name="Lorenzen M."/>
            <person name="Brown S."/>
            <person name="Wang L."/>
            <person name="Savard J."/>
            <person name="Tautz D."/>
            <person name="Richards S."/>
            <person name="Weinstock G."/>
            <person name="Gibbs R.A."/>
            <person name="Liu Y."/>
            <person name="Worley K."/>
            <person name="Weinstock G."/>
            <person name="Elsik C.G."/>
            <person name="Reese J.T."/>
            <person name="Elhaik E."/>
            <person name="Landan G."/>
            <person name="Graur D."/>
            <person name="Arensburger P."/>
            <person name="Atkinson P."/>
            <person name="Beeman R.W."/>
            <person name="Beidler J."/>
            <person name="Brown S.J."/>
            <person name="Demuth J.P."/>
            <person name="Drury D.W."/>
            <person name="Du Y.Z."/>
            <person name="Fujiwara H."/>
            <person name="Lorenzen M."/>
            <person name="Maselli V."/>
            <person name="Osanai M."/>
            <person name="Park Y."/>
            <person name="Robertson H.M."/>
            <person name="Tu Z."/>
            <person name="Wang J.J."/>
            <person name="Wang S."/>
            <person name="Richards S."/>
            <person name="Song H."/>
            <person name="Zhang L."/>
            <person name="Sodergren E."/>
            <person name="Werner D."/>
            <person name="Stanke M."/>
            <person name="Morgenstern B."/>
            <person name="Solovyev V."/>
            <person name="Kosarev P."/>
            <person name="Brown G."/>
            <person name="Chen H.C."/>
            <person name="Ermolaeva O."/>
            <person name="Hlavina W."/>
            <person name="Kapustin Y."/>
            <person name="Kiryutin B."/>
            <person name="Kitts P."/>
            <person name="Maglott D."/>
            <person name="Pruitt K."/>
            <person name="Sapojnikov V."/>
            <person name="Souvorov A."/>
            <person name="Mackey A.J."/>
            <person name="Waterhouse R.M."/>
            <person name="Wyder S."/>
            <person name="Zdobnov E.M."/>
            <person name="Zdobnov E.M."/>
            <person name="Wyder S."/>
            <person name="Kriventseva E.V."/>
            <person name="Kadowaki T."/>
            <person name="Bork P."/>
            <person name="Aranda M."/>
            <person name="Bao R."/>
            <person name="Beermann A."/>
            <person name="Berns N."/>
            <person name="Bolognesi R."/>
            <person name="Bonneton F."/>
            <person name="Bopp D."/>
            <person name="Brown S.J."/>
            <person name="Bucher G."/>
            <person name="Butts T."/>
            <person name="Chaumot A."/>
            <person name="Denell R.E."/>
            <person name="Ferrier D.E."/>
            <person name="Friedrich M."/>
            <person name="Gordon C.M."/>
            <person name="Jindra M."/>
            <person name="Klingler M."/>
            <person name="Lan Q."/>
            <person name="Lattorff H.M."/>
            <person name="Laudet V."/>
            <person name="von Levetsow C."/>
            <person name="Liu Z."/>
            <person name="Lutz R."/>
            <person name="Lynch J.A."/>
            <person name="da Fonseca R.N."/>
            <person name="Posnien N."/>
            <person name="Reuter R."/>
            <person name="Roth S."/>
            <person name="Savard J."/>
            <person name="Schinko J.B."/>
            <person name="Schmitt C."/>
            <person name="Schoppmeier M."/>
            <person name="Schroder R."/>
            <person name="Shippy T.D."/>
            <person name="Simonnet F."/>
            <person name="Marques-Souza H."/>
            <person name="Tautz D."/>
            <person name="Tomoyasu Y."/>
            <person name="Trauner J."/>
            <person name="Van der Zee M."/>
            <person name="Vervoort M."/>
            <person name="Wittkopp N."/>
            <person name="Wimmer E.A."/>
            <person name="Yang X."/>
            <person name="Jones A.K."/>
            <person name="Sattelle D.B."/>
            <person name="Ebert P.R."/>
            <person name="Nelson D."/>
            <person name="Scott J.G."/>
            <person name="Beeman R.W."/>
            <person name="Muthukrishnan S."/>
            <person name="Kramer K.J."/>
            <person name="Arakane Y."/>
            <person name="Beeman R.W."/>
            <person name="Zhu Q."/>
            <person name="Hogenkamp D."/>
            <person name="Dixit R."/>
            <person name="Oppert B."/>
            <person name="Jiang H."/>
            <person name="Zou Z."/>
            <person name="Marshall J."/>
            <person name="Elpidina E."/>
            <person name="Vinokurov K."/>
            <person name="Oppert C."/>
            <person name="Zou Z."/>
            <person name="Evans J."/>
            <person name="Lu Z."/>
            <person name="Zhao P."/>
            <person name="Sumathipala N."/>
            <person name="Altincicek B."/>
            <person name="Vilcinskas A."/>
            <person name="Williams M."/>
            <person name="Hultmark D."/>
            <person name="Hetru C."/>
            <person name="Jiang H."/>
            <person name="Grimmelikhuijzen C.J."/>
            <person name="Hauser F."/>
            <person name="Cazzamali G."/>
            <person name="Williamson M."/>
            <person name="Park Y."/>
            <person name="Li B."/>
            <person name="Tanaka Y."/>
            <person name="Predel R."/>
            <person name="Neupert S."/>
            <person name="Schachtner J."/>
            <person name="Verleyen P."/>
            <person name="Raible F."/>
            <person name="Bork P."/>
            <person name="Friedrich M."/>
            <person name="Walden K.K."/>
            <person name="Robertson H.M."/>
            <person name="Angeli S."/>
            <person name="Foret S."/>
            <person name="Bucher G."/>
            <person name="Schuetz S."/>
            <person name="Maleszka R."/>
            <person name="Wimmer E.A."/>
            <person name="Beeman R.W."/>
            <person name="Lorenzen M."/>
            <person name="Tomoyasu Y."/>
            <person name="Miller S.C."/>
            <person name="Grossmann D."/>
            <person name="Bucher G."/>
        </authorList>
    </citation>
    <scope>NUCLEOTIDE SEQUENCE [LARGE SCALE GENOMIC DNA]</scope>
    <source>
        <strain evidence="1 2">Georgia GA2</strain>
    </source>
</reference>
<reference evidence="1 2" key="2">
    <citation type="journal article" date="2010" name="Nucleic Acids Res.">
        <title>BeetleBase in 2010: revisions to provide comprehensive genomic information for Tribolium castaneum.</title>
        <authorList>
            <person name="Kim H.S."/>
            <person name="Murphy T."/>
            <person name="Xia J."/>
            <person name="Caragea D."/>
            <person name="Park Y."/>
            <person name="Beeman R.W."/>
            <person name="Lorenzen M.D."/>
            <person name="Butcher S."/>
            <person name="Manak J.R."/>
            <person name="Brown S.J."/>
        </authorList>
    </citation>
    <scope>GENOME REANNOTATION</scope>
    <source>
        <strain evidence="1 2">Georgia GA2</strain>
    </source>
</reference>
<evidence type="ECO:0000313" key="2">
    <source>
        <dbReference type="Proteomes" id="UP000007266"/>
    </source>
</evidence>
<name>D6WTL9_TRICA</name>
<dbReference type="EMBL" id="KQ971355">
    <property type="protein sequence ID" value="EFA07197.1"/>
    <property type="molecule type" value="Genomic_DNA"/>
</dbReference>
<keyword evidence="2" id="KW-1185">Reference proteome</keyword>
<organism evidence="1 2">
    <name type="scientific">Tribolium castaneum</name>
    <name type="common">Red flour beetle</name>
    <dbReference type="NCBI Taxonomy" id="7070"/>
    <lineage>
        <taxon>Eukaryota</taxon>
        <taxon>Metazoa</taxon>
        <taxon>Ecdysozoa</taxon>
        <taxon>Arthropoda</taxon>
        <taxon>Hexapoda</taxon>
        <taxon>Insecta</taxon>
        <taxon>Pterygota</taxon>
        <taxon>Neoptera</taxon>
        <taxon>Endopterygota</taxon>
        <taxon>Coleoptera</taxon>
        <taxon>Polyphaga</taxon>
        <taxon>Cucujiformia</taxon>
        <taxon>Tenebrionidae</taxon>
        <taxon>Tenebrionidae incertae sedis</taxon>
        <taxon>Tribolium</taxon>
    </lineage>
</organism>
<dbReference type="Proteomes" id="UP000007266">
    <property type="component" value="Linkage group 7"/>
</dbReference>